<dbReference type="Gene3D" id="3.30.300.90">
    <property type="entry name" value="BolA-like"/>
    <property type="match status" value="1"/>
</dbReference>
<organism evidence="2 3">
    <name type="scientific">Agaricus bisporus var. burnettii</name>
    <dbReference type="NCBI Taxonomy" id="192524"/>
    <lineage>
        <taxon>Eukaryota</taxon>
        <taxon>Fungi</taxon>
        <taxon>Dikarya</taxon>
        <taxon>Basidiomycota</taxon>
        <taxon>Agaricomycotina</taxon>
        <taxon>Agaricomycetes</taxon>
        <taxon>Agaricomycetidae</taxon>
        <taxon>Agaricales</taxon>
        <taxon>Agaricineae</taxon>
        <taxon>Agaricaceae</taxon>
        <taxon>Agaricus</taxon>
    </lineage>
</organism>
<comment type="caution">
    <text evidence="2">The sequence shown here is derived from an EMBL/GenBank/DDBJ whole genome shotgun (WGS) entry which is preliminary data.</text>
</comment>
<dbReference type="AlphaFoldDB" id="A0A8H7F8Y9"/>
<gene>
    <name evidence="2" type="ORF">Agabi119p4_2412</name>
</gene>
<protein>
    <recommendedName>
        <fullName evidence="4">Bola-like protein</fullName>
    </recommendedName>
</protein>
<name>A0A8H7F8Y9_AGABI</name>
<accession>A0A8H7F8Y9</accession>
<dbReference type="PANTHER" id="PTHR46230:SF7">
    <property type="entry name" value="BOLA-LIKE PROTEIN 1"/>
    <property type="match status" value="1"/>
</dbReference>
<sequence>MSSNLTSTGTVEKSMREKLTALLHPISLTIRNESSAHRHHAAMRAQNGGSGETHFSIRVVSDAFKGKSPIQRHRMINTALSEEFMNGLHALTLEAKTGEEAARTSP</sequence>
<dbReference type="Proteomes" id="UP000629468">
    <property type="component" value="Unassembled WGS sequence"/>
</dbReference>
<comment type="similarity">
    <text evidence="1">Belongs to the BolA/IbaG family.</text>
</comment>
<evidence type="ECO:0008006" key="4">
    <source>
        <dbReference type="Google" id="ProtNLM"/>
    </source>
</evidence>
<dbReference type="InterPro" id="IPR036065">
    <property type="entry name" value="BolA-like_sf"/>
</dbReference>
<proteinExistence type="inferred from homology"/>
<dbReference type="SUPFAM" id="SSF82657">
    <property type="entry name" value="BolA-like"/>
    <property type="match status" value="1"/>
</dbReference>
<dbReference type="InterPro" id="IPR002634">
    <property type="entry name" value="BolA"/>
</dbReference>
<evidence type="ECO:0000256" key="1">
    <source>
        <dbReference type="RuleBase" id="RU003860"/>
    </source>
</evidence>
<evidence type="ECO:0000313" key="2">
    <source>
        <dbReference type="EMBL" id="KAF7783036.1"/>
    </source>
</evidence>
<dbReference type="PANTHER" id="PTHR46230">
    <property type="match status" value="1"/>
</dbReference>
<dbReference type="Pfam" id="PF01722">
    <property type="entry name" value="BolA"/>
    <property type="match status" value="1"/>
</dbReference>
<evidence type="ECO:0000313" key="3">
    <source>
        <dbReference type="Proteomes" id="UP000629468"/>
    </source>
</evidence>
<reference evidence="2 3" key="1">
    <citation type="journal article" name="Sci. Rep.">
        <title>Telomere-to-telomere assembled and centromere annotated genomes of the two main subspecies of the button mushroom Agaricus bisporus reveal especially polymorphic chromosome ends.</title>
        <authorList>
            <person name="Sonnenberg A.S.M."/>
            <person name="Sedaghat-Telgerd N."/>
            <person name="Lavrijssen B."/>
            <person name="Ohm R.A."/>
            <person name="Hendrickx P.M."/>
            <person name="Scholtmeijer K."/>
            <person name="Baars J.J.P."/>
            <person name="van Peer A."/>
        </authorList>
    </citation>
    <scope>NUCLEOTIDE SEQUENCE [LARGE SCALE GENOMIC DNA]</scope>
    <source>
        <strain evidence="2 3">H119_p4</strain>
    </source>
</reference>
<dbReference type="PIRSF" id="PIRSF003113">
    <property type="entry name" value="BolA"/>
    <property type="match status" value="1"/>
</dbReference>
<dbReference type="GO" id="GO:0016226">
    <property type="term" value="P:iron-sulfur cluster assembly"/>
    <property type="evidence" value="ECO:0007669"/>
    <property type="project" value="TreeGrafter"/>
</dbReference>
<dbReference type="OMA" id="CLGGFGK"/>
<dbReference type="EMBL" id="JABXXO010000003">
    <property type="protein sequence ID" value="KAF7783036.1"/>
    <property type="molecule type" value="Genomic_DNA"/>
</dbReference>